<evidence type="ECO:0000256" key="1">
    <source>
        <dbReference type="ARBA" id="ARBA00022679"/>
    </source>
</evidence>
<keyword evidence="1" id="KW-0808">Transferase</keyword>
<dbReference type="CDD" id="cd04301">
    <property type="entry name" value="NAT_SF"/>
    <property type="match status" value="1"/>
</dbReference>
<proteinExistence type="predicted"/>
<dbReference type="RefSeq" id="WP_310025299.1">
    <property type="nucleotide sequence ID" value="NZ_JAVDVI010000004.1"/>
</dbReference>
<dbReference type="InterPro" id="IPR050832">
    <property type="entry name" value="Bact_Acetyltransf"/>
</dbReference>
<dbReference type="Proteomes" id="UP001255185">
    <property type="component" value="Unassembled WGS sequence"/>
</dbReference>
<dbReference type="PROSITE" id="PS51186">
    <property type="entry name" value="GNAT"/>
    <property type="match status" value="1"/>
</dbReference>
<comment type="caution">
    <text evidence="4">The sequence shown here is derived from an EMBL/GenBank/DDBJ whole genome shotgun (WGS) entry which is preliminary data.</text>
</comment>
<dbReference type="Gene3D" id="3.40.630.30">
    <property type="match status" value="1"/>
</dbReference>
<dbReference type="InterPro" id="IPR016181">
    <property type="entry name" value="Acyl_CoA_acyltransferase"/>
</dbReference>
<dbReference type="SUPFAM" id="SSF55729">
    <property type="entry name" value="Acyl-CoA N-acyltransferases (Nat)"/>
    <property type="match status" value="1"/>
</dbReference>
<keyword evidence="5" id="KW-1185">Reference proteome</keyword>
<evidence type="ECO:0000256" key="2">
    <source>
        <dbReference type="ARBA" id="ARBA00023315"/>
    </source>
</evidence>
<evidence type="ECO:0000259" key="3">
    <source>
        <dbReference type="PROSITE" id="PS51186"/>
    </source>
</evidence>
<evidence type="ECO:0000313" key="4">
    <source>
        <dbReference type="EMBL" id="MDR6967256.1"/>
    </source>
</evidence>
<sequence length="166" mass="19267">MITIIPASPSDFPIIKSLAYAIWPDTYGAILSPEQLKYMLGAFYSEEALLENYLEKGHRFLLVKEDETVLGFASYEHLYKETNTTRIHKIYLLTETQGRGLGKLLIQEIEKIALENHADKLSLNVNRFNKAKDFYTKIGFEIVGEEDIELEYGYLMEDYVMEKRLQ</sequence>
<evidence type="ECO:0000313" key="5">
    <source>
        <dbReference type="Proteomes" id="UP001255185"/>
    </source>
</evidence>
<reference evidence="4 5" key="1">
    <citation type="submission" date="2023-07" db="EMBL/GenBank/DDBJ databases">
        <title>Sorghum-associated microbial communities from plants grown in Nebraska, USA.</title>
        <authorList>
            <person name="Schachtman D."/>
        </authorList>
    </citation>
    <scope>NUCLEOTIDE SEQUENCE [LARGE SCALE GENOMIC DNA]</scope>
    <source>
        <strain evidence="4 5">3773</strain>
    </source>
</reference>
<name>A0ABU1TN12_9FLAO</name>
<dbReference type="EMBL" id="JAVDVI010000004">
    <property type="protein sequence ID" value="MDR6967256.1"/>
    <property type="molecule type" value="Genomic_DNA"/>
</dbReference>
<dbReference type="PANTHER" id="PTHR43877">
    <property type="entry name" value="AMINOALKYLPHOSPHONATE N-ACETYLTRANSFERASE-RELATED-RELATED"/>
    <property type="match status" value="1"/>
</dbReference>
<feature type="domain" description="N-acetyltransferase" evidence="3">
    <location>
        <begin position="2"/>
        <end position="166"/>
    </location>
</feature>
<keyword evidence="2" id="KW-0012">Acyltransferase</keyword>
<gene>
    <name evidence="4" type="ORF">J2X31_001263</name>
</gene>
<protein>
    <submittedName>
        <fullName evidence="4">Ribosomal protein S18 acetylase RimI-like enzyme</fullName>
    </submittedName>
</protein>
<dbReference type="Pfam" id="PF00583">
    <property type="entry name" value="Acetyltransf_1"/>
    <property type="match status" value="1"/>
</dbReference>
<dbReference type="InterPro" id="IPR000182">
    <property type="entry name" value="GNAT_dom"/>
</dbReference>
<accession>A0ABU1TN12</accession>
<organism evidence="4 5">
    <name type="scientific">Flavobacterium arsenatis</name>
    <dbReference type="NCBI Taxonomy" id="1484332"/>
    <lineage>
        <taxon>Bacteria</taxon>
        <taxon>Pseudomonadati</taxon>
        <taxon>Bacteroidota</taxon>
        <taxon>Flavobacteriia</taxon>
        <taxon>Flavobacteriales</taxon>
        <taxon>Flavobacteriaceae</taxon>
        <taxon>Flavobacterium</taxon>
    </lineage>
</organism>